<keyword evidence="1" id="KW-1133">Transmembrane helix</keyword>
<dbReference type="AlphaFoldDB" id="A0A822MVM1"/>
<gene>
    <name evidence="2" type="ORF">VCR5J5_1450122</name>
</gene>
<reference evidence="3" key="1">
    <citation type="submission" date="2014-06" db="EMBL/GenBank/DDBJ databases">
        <authorList>
            <person name="Le Roux Frederique"/>
        </authorList>
    </citation>
    <scope>NUCLEOTIDE SEQUENCE [LARGE SCALE GENOMIC DNA]</scope>
    <source>
        <strain evidence="3">J5-5</strain>
    </source>
</reference>
<keyword evidence="1" id="KW-0472">Membrane</keyword>
<accession>A0A822MVM1</accession>
<evidence type="ECO:0000313" key="3">
    <source>
        <dbReference type="Proteomes" id="UP000049495"/>
    </source>
</evidence>
<name>A0A822MVM1_9VIBR</name>
<evidence type="ECO:0000256" key="1">
    <source>
        <dbReference type="SAM" id="Phobius"/>
    </source>
</evidence>
<dbReference type="EMBL" id="CCJV01000052">
    <property type="protein sequence ID" value="CDT11511.1"/>
    <property type="molecule type" value="Genomic_DNA"/>
</dbReference>
<proteinExistence type="predicted"/>
<comment type="caution">
    <text evidence="2">The sequence shown here is derived from an EMBL/GenBank/DDBJ whole genome shotgun (WGS) entry which is preliminary data.</text>
</comment>
<feature type="transmembrane region" description="Helical" evidence="1">
    <location>
        <begin position="42"/>
        <end position="62"/>
    </location>
</feature>
<organism evidence="2 3">
    <name type="scientific">Vibrio crassostreae</name>
    <dbReference type="NCBI Taxonomy" id="246167"/>
    <lineage>
        <taxon>Bacteria</taxon>
        <taxon>Pseudomonadati</taxon>
        <taxon>Pseudomonadota</taxon>
        <taxon>Gammaproteobacteria</taxon>
        <taxon>Vibrionales</taxon>
        <taxon>Vibrionaceae</taxon>
        <taxon>Vibrio</taxon>
    </lineage>
</organism>
<protein>
    <submittedName>
        <fullName evidence="2">Uncharacterized protein</fullName>
    </submittedName>
</protein>
<keyword evidence="1" id="KW-0812">Transmembrane</keyword>
<evidence type="ECO:0000313" key="2">
    <source>
        <dbReference type="EMBL" id="CDT11511.1"/>
    </source>
</evidence>
<dbReference type="Proteomes" id="UP000049495">
    <property type="component" value="Unassembled WGS sequence"/>
</dbReference>
<sequence length="114" mass="13073">MWFILYFAWQFKINSFRFSLTGNTQCTSSPSKNWLSAISQKLCSELQTMVLISMLLFLLFILTSRANVSVLTVNGYSNPCSDHLNAFDMTTEMVIPIKTFVILLKRLNSIQFCV</sequence>